<dbReference type="GO" id="GO:0030288">
    <property type="term" value="C:outer membrane-bounded periplasmic space"/>
    <property type="evidence" value="ECO:0007669"/>
    <property type="project" value="UniProtKB-ARBA"/>
</dbReference>
<sequence>MMIKKRYLWFLSAIAILALAGCGNQSSSGQNDGNLKGQMASDQVVNWSETQDLVTLDPSKLTEPIDLTMTGNVGEGLYRLGNHHKIEPGIATKSTISKDGKTYTFTLRPNAKWSNGETVTAQDFVYSWQRTINPKTASQYGYIYDGIVNANRIQEGKATPSQLGVKALSKTKLQVKLERPMPYFKLLMAFPIFFPQNQTAVEKYGKQYGTAADKMVYDGPFIMKGWTGTNEKWRLVANPTYWDKKHVYLKQINDQVVKDPATTYNLYQTKKIDAAELSGTQAKNMLKSKDMHVLQDSRIFYLEFNQKTRPAFKNAELRKAFSYAIDRKSFVNNVLGDGSQPATGFVTSGLASNPKTGEDFAKEANQNNTGITYSPKKAKAAFKLALKQMNKKSLKLEVLAGDSTAAQHAAGYVQGQLEKVLPGLTLTVTNVPTKTLIQRQTHHQFDFFVSNWGADYSDPYTFLQILQSTNTFNEGGWSNAKYDRLVKASASTDANDQNKRWQDLVDAQRVMMQDQGVAPIYQATIPQVRNPKLKGLVYNSAGLQFNFKGMYLDK</sequence>
<dbReference type="GO" id="GO:0015833">
    <property type="term" value="P:peptide transport"/>
    <property type="evidence" value="ECO:0007669"/>
    <property type="project" value="UniProtKB-KW"/>
</dbReference>
<keyword evidence="5" id="KW-0653">Protein transport</keyword>
<dbReference type="SUPFAM" id="SSF53850">
    <property type="entry name" value="Periplasmic binding protein-like II"/>
    <property type="match status" value="1"/>
</dbReference>
<dbReference type="Gene3D" id="3.10.105.10">
    <property type="entry name" value="Dipeptide-binding Protein, Domain 3"/>
    <property type="match status" value="1"/>
</dbReference>
<accession>A0A0R2F750</accession>
<evidence type="ECO:0000256" key="2">
    <source>
        <dbReference type="ARBA" id="ARBA00005695"/>
    </source>
</evidence>
<comment type="caution">
    <text evidence="8">The sequence shown here is derived from an EMBL/GenBank/DDBJ whole genome shotgun (WGS) entry which is preliminary data.</text>
</comment>
<dbReference type="RefSeq" id="WP_235809841.1">
    <property type="nucleotide sequence ID" value="NZ_AYZM01000117.1"/>
</dbReference>
<keyword evidence="4 6" id="KW-0732">Signal</keyword>
<evidence type="ECO:0000256" key="5">
    <source>
        <dbReference type="ARBA" id="ARBA00022856"/>
    </source>
</evidence>
<dbReference type="PANTHER" id="PTHR30290">
    <property type="entry name" value="PERIPLASMIC BINDING COMPONENT OF ABC TRANSPORTER"/>
    <property type="match status" value="1"/>
</dbReference>
<dbReference type="FunFam" id="3.10.105.10:FF:000001">
    <property type="entry name" value="Oligopeptide ABC transporter, oligopeptide-binding protein"/>
    <property type="match status" value="1"/>
</dbReference>
<keyword evidence="9" id="KW-1185">Reference proteome</keyword>
<protein>
    <submittedName>
        <fullName evidence="8">ABC transporter, substrate-binding protein, family 5</fullName>
    </submittedName>
</protein>
<dbReference type="Pfam" id="PF00496">
    <property type="entry name" value="SBP_bac_5"/>
    <property type="match status" value="1"/>
</dbReference>
<dbReference type="GO" id="GO:0043190">
    <property type="term" value="C:ATP-binding cassette (ABC) transporter complex"/>
    <property type="evidence" value="ECO:0007669"/>
    <property type="project" value="InterPro"/>
</dbReference>
<dbReference type="Gene3D" id="3.40.190.10">
    <property type="entry name" value="Periplasmic binding protein-like II"/>
    <property type="match status" value="1"/>
</dbReference>
<dbReference type="PATRIC" id="fig|1423804.4.peg.1191"/>
<proteinExistence type="inferred from homology"/>
<evidence type="ECO:0000313" key="9">
    <source>
        <dbReference type="Proteomes" id="UP000051442"/>
    </source>
</evidence>
<evidence type="ECO:0000256" key="4">
    <source>
        <dbReference type="ARBA" id="ARBA00022729"/>
    </source>
</evidence>
<feature type="chain" id="PRO_5039427004" evidence="6">
    <location>
        <begin position="21"/>
        <end position="554"/>
    </location>
</feature>
<dbReference type="PANTHER" id="PTHR30290:SF10">
    <property type="entry name" value="PERIPLASMIC OLIGOPEPTIDE-BINDING PROTEIN-RELATED"/>
    <property type="match status" value="1"/>
</dbReference>
<keyword evidence="5" id="KW-0571">Peptide transport</keyword>
<dbReference type="EMBL" id="AYZM01000117">
    <property type="protein sequence ID" value="KRN21367.1"/>
    <property type="molecule type" value="Genomic_DNA"/>
</dbReference>
<gene>
    <name evidence="8" type="ORF">FD14_GL001109</name>
</gene>
<dbReference type="AlphaFoldDB" id="A0A0R2F750"/>
<comment type="similarity">
    <text evidence="2">Belongs to the bacterial solute-binding protein 5 family.</text>
</comment>
<evidence type="ECO:0000256" key="3">
    <source>
        <dbReference type="ARBA" id="ARBA00022448"/>
    </source>
</evidence>
<dbReference type="GO" id="GO:1904680">
    <property type="term" value="F:peptide transmembrane transporter activity"/>
    <property type="evidence" value="ECO:0007669"/>
    <property type="project" value="TreeGrafter"/>
</dbReference>
<dbReference type="InterPro" id="IPR039424">
    <property type="entry name" value="SBP_5"/>
</dbReference>
<organism evidence="8 9">
    <name type="scientific">Secundilactobacillus similis DSM 23365 = JCM 2765</name>
    <dbReference type="NCBI Taxonomy" id="1423804"/>
    <lineage>
        <taxon>Bacteria</taxon>
        <taxon>Bacillati</taxon>
        <taxon>Bacillota</taxon>
        <taxon>Bacilli</taxon>
        <taxon>Lactobacillales</taxon>
        <taxon>Lactobacillaceae</taxon>
        <taxon>Secundilactobacillus</taxon>
    </lineage>
</organism>
<evidence type="ECO:0000313" key="8">
    <source>
        <dbReference type="EMBL" id="KRN21367.1"/>
    </source>
</evidence>
<feature type="domain" description="Solute-binding protein family 5" evidence="7">
    <location>
        <begin position="85"/>
        <end position="471"/>
    </location>
</feature>
<reference evidence="8 9" key="1">
    <citation type="journal article" date="2015" name="Genome Announc.">
        <title>Expanding the biotechnology potential of lactobacilli through comparative genomics of 213 strains and associated genera.</title>
        <authorList>
            <person name="Sun Z."/>
            <person name="Harris H.M."/>
            <person name="McCann A."/>
            <person name="Guo C."/>
            <person name="Argimon S."/>
            <person name="Zhang W."/>
            <person name="Yang X."/>
            <person name="Jeffery I.B."/>
            <person name="Cooney J.C."/>
            <person name="Kagawa T.F."/>
            <person name="Liu W."/>
            <person name="Song Y."/>
            <person name="Salvetti E."/>
            <person name="Wrobel A."/>
            <person name="Rasinkangas P."/>
            <person name="Parkhill J."/>
            <person name="Rea M.C."/>
            <person name="O'Sullivan O."/>
            <person name="Ritari J."/>
            <person name="Douillard F.P."/>
            <person name="Paul Ross R."/>
            <person name="Yang R."/>
            <person name="Briner A.E."/>
            <person name="Felis G.E."/>
            <person name="de Vos W.M."/>
            <person name="Barrangou R."/>
            <person name="Klaenhammer T.R."/>
            <person name="Caufield P.W."/>
            <person name="Cui Y."/>
            <person name="Zhang H."/>
            <person name="O'Toole P.W."/>
        </authorList>
    </citation>
    <scope>NUCLEOTIDE SEQUENCE [LARGE SCALE GENOMIC DNA]</scope>
    <source>
        <strain evidence="8 9">DSM 23365</strain>
    </source>
</reference>
<dbReference type="STRING" id="1423804.FD14_GL001109"/>
<keyword evidence="3" id="KW-0813">Transport</keyword>
<name>A0A0R2F750_9LACO</name>
<dbReference type="PROSITE" id="PS51257">
    <property type="entry name" value="PROKAR_LIPOPROTEIN"/>
    <property type="match status" value="1"/>
</dbReference>
<feature type="signal peptide" evidence="6">
    <location>
        <begin position="1"/>
        <end position="20"/>
    </location>
</feature>
<dbReference type="InterPro" id="IPR000914">
    <property type="entry name" value="SBP_5_dom"/>
</dbReference>
<dbReference type="PIRSF" id="PIRSF002741">
    <property type="entry name" value="MppA"/>
    <property type="match status" value="1"/>
</dbReference>
<dbReference type="Proteomes" id="UP000051442">
    <property type="component" value="Unassembled WGS sequence"/>
</dbReference>
<dbReference type="FunFam" id="3.90.76.10:FF:000001">
    <property type="entry name" value="Oligopeptide ABC transporter substrate-binding protein"/>
    <property type="match status" value="1"/>
</dbReference>
<evidence type="ECO:0000256" key="6">
    <source>
        <dbReference type="SAM" id="SignalP"/>
    </source>
</evidence>
<dbReference type="InterPro" id="IPR030678">
    <property type="entry name" value="Peptide/Ni-bd"/>
</dbReference>
<comment type="subcellular location">
    <subcellularLocation>
        <location evidence="1">Cell envelope</location>
    </subcellularLocation>
</comment>
<evidence type="ECO:0000256" key="1">
    <source>
        <dbReference type="ARBA" id="ARBA00004196"/>
    </source>
</evidence>
<dbReference type="CDD" id="cd08504">
    <property type="entry name" value="PBP2_OppA"/>
    <property type="match status" value="1"/>
</dbReference>
<evidence type="ECO:0000259" key="7">
    <source>
        <dbReference type="Pfam" id="PF00496"/>
    </source>
</evidence>
<dbReference type="Gene3D" id="3.90.76.10">
    <property type="entry name" value="Dipeptide-binding Protein, Domain 1"/>
    <property type="match status" value="1"/>
</dbReference>